<feature type="transmembrane region" description="Helical" evidence="6">
    <location>
        <begin position="57"/>
        <end position="80"/>
    </location>
</feature>
<keyword evidence="2" id="KW-1003">Cell membrane</keyword>
<feature type="transmembrane region" description="Helical" evidence="6">
    <location>
        <begin position="321"/>
        <end position="346"/>
    </location>
</feature>
<name>A0A3P3VK44_9GAMM</name>
<evidence type="ECO:0000313" key="8">
    <source>
        <dbReference type="Proteomes" id="UP000280792"/>
    </source>
</evidence>
<evidence type="ECO:0000256" key="4">
    <source>
        <dbReference type="ARBA" id="ARBA00022989"/>
    </source>
</evidence>
<keyword evidence="8" id="KW-1185">Reference proteome</keyword>
<sequence>MSLSLQRRAQESRLMAYCSPLLALLLTLVTGALLFWVQGREPLQGLYTFFVLPVSDLYGLSELGVKAAPILLCATGLALCYRANVWNIGAEGQLLMGALIGSALALQWLGSESGWALPLVLVTGSLAGMAWAAIPAVLKNHFNTNEILTTIMLNYIALNLLLFAVHGPLKDPGGFNFPESALFSDSTLLPVLMEGYRLHLGALLALLAVVVAWVILSRTFVGFQIRVLGLDSSAAHYAGFREKKLVMMVLLFSGAMAGLAGVSEVTGPIGQLVPTVSPGYGYSAIIVAFLGRLHPVGIFLASLLMALVYMGSEMGQIEMGLPLALGGLFQGVLLFFLLACDFLILYRVRWVRAGRDAAASEA</sequence>
<organism evidence="7 8">
    <name type="scientific">Aestuariirhabdus litorea</name>
    <dbReference type="NCBI Taxonomy" id="2528527"/>
    <lineage>
        <taxon>Bacteria</taxon>
        <taxon>Pseudomonadati</taxon>
        <taxon>Pseudomonadota</taxon>
        <taxon>Gammaproteobacteria</taxon>
        <taxon>Oceanospirillales</taxon>
        <taxon>Aestuariirhabdaceae</taxon>
        <taxon>Aestuariirhabdus</taxon>
    </lineage>
</organism>
<dbReference type="GO" id="GO:0005886">
    <property type="term" value="C:plasma membrane"/>
    <property type="evidence" value="ECO:0007669"/>
    <property type="project" value="UniProtKB-SubCell"/>
</dbReference>
<feature type="transmembrane region" description="Helical" evidence="6">
    <location>
        <begin position="115"/>
        <end position="138"/>
    </location>
</feature>
<evidence type="ECO:0000256" key="2">
    <source>
        <dbReference type="ARBA" id="ARBA00022475"/>
    </source>
</evidence>
<proteinExistence type="predicted"/>
<dbReference type="InterPro" id="IPR001851">
    <property type="entry name" value="ABC_transp_permease"/>
</dbReference>
<reference evidence="7 8" key="2">
    <citation type="submission" date="2018-12" db="EMBL/GenBank/DDBJ databases">
        <title>Simiduia agarivorans gen. nov., sp. nov., a marine, agarolytic bacterium isolated from shallow coastal water from Keelung, Taiwan.</title>
        <authorList>
            <person name="Shieh W.Y."/>
        </authorList>
    </citation>
    <scope>NUCLEOTIDE SEQUENCE [LARGE SCALE GENOMIC DNA]</scope>
    <source>
        <strain evidence="7 8">GTF-13</strain>
    </source>
</reference>
<feature type="transmembrane region" description="Helical" evidence="6">
    <location>
        <begin position="92"/>
        <end position="109"/>
    </location>
</feature>
<evidence type="ECO:0000256" key="3">
    <source>
        <dbReference type="ARBA" id="ARBA00022692"/>
    </source>
</evidence>
<comment type="subcellular location">
    <subcellularLocation>
        <location evidence="1">Cell inner membrane</location>
        <topology evidence="1">Multi-pass membrane protein</topology>
    </subcellularLocation>
</comment>
<dbReference type="AlphaFoldDB" id="A0A3P3VK44"/>
<comment type="caution">
    <text evidence="7">The sequence shown here is derived from an EMBL/GenBank/DDBJ whole genome shotgun (WGS) entry which is preliminary data.</text>
</comment>
<dbReference type="PANTHER" id="PTHR47089">
    <property type="entry name" value="ABC TRANSPORTER, PERMEASE PROTEIN"/>
    <property type="match status" value="1"/>
</dbReference>
<evidence type="ECO:0000313" key="7">
    <source>
        <dbReference type="EMBL" id="RRJ83095.1"/>
    </source>
</evidence>
<evidence type="ECO:0000256" key="6">
    <source>
        <dbReference type="SAM" id="Phobius"/>
    </source>
</evidence>
<feature type="transmembrane region" description="Helical" evidence="6">
    <location>
        <begin position="14"/>
        <end position="37"/>
    </location>
</feature>
<feature type="transmembrane region" description="Helical" evidence="6">
    <location>
        <begin position="150"/>
        <end position="169"/>
    </location>
</feature>
<protein>
    <submittedName>
        <fullName evidence="7">ABC transporter permease</fullName>
    </submittedName>
</protein>
<gene>
    <name evidence="7" type="ORF">D0544_14745</name>
</gene>
<dbReference type="EMBL" id="QWEZ01000002">
    <property type="protein sequence ID" value="RRJ83095.1"/>
    <property type="molecule type" value="Genomic_DNA"/>
</dbReference>
<keyword evidence="5 6" id="KW-0472">Membrane</keyword>
<feature type="transmembrane region" description="Helical" evidence="6">
    <location>
        <begin position="282"/>
        <end position="309"/>
    </location>
</feature>
<reference evidence="7 8" key="1">
    <citation type="submission" date="2018-08" db="EMBL/GenBank/DDBJ databases">
        <authorList>
            <person name="Khan S.A."/>
        </authorList>
    </citation>
    <scope>NUCLEOTIDE SEQUENCE [LARGE SCALE GENOMIC DNA]</scope>
    <source>
        <strain evidence="7 8">GTF-13</strain>
    </source>
</reference>
<dbReference type="CDD" id="cd06580">
    <property type="entry name" value="TM_PBP1_transp_TpRbsC_like"/>
    <property type="match status" value="1"/>
</dbReference>
<evidence type="ECO:0000256" key="5">
    <source>
        <dbReference type="ARBA" id="ARBA00023136"/>
    </source>
</evidence>
<dbReference type="GO" id="GO:0022857">
    <property type="term" value="F:transmembrane transporter activity"/>
    <property type="evidence" value="ECO:0007669"/>
    <property type="project" value="InterPro"/>
</dbReference>
<dbReference type="Proteomes" id="UP000280792">
    <property type="component" value="Unassembled WGS sequence"/>
</dbReference>
<evidence type="ECO:0000256" key="1">
    <source>
        <dbReference type="ARBA" id="ARBA00004429"/>
    </source>
</evidence>
<dbReference type="PANTHER" id="PTHR47089:SF1">
    <property type="entry name" value="GUANOSINE ABC TRANSPORTER PERMEASE PROTEIN NUPP"/>
    <property type="match status" value="1"/>
</dbReference>
<feature type="transmembrane region" description="Helical" evidence="6">
    <location>
        <begin position="245"/>
        <end position="262"/>
    </location>
</feature>
<accession>A0A3P3VK44</accession>
<dbReference type="Pfam" id="PF02653">
    <property type="entry name" value="BPD_transp_2"/>
    <property type="match status" value="1"/>
</dbReference>
<keyword evidence="3 6" id="KW-0812">Transmembrane</keyword>
<dbReference type="RefSeq" id="WP_125017450.1">
    <property type="nucleotide sequence ID" value="NZ_QWEZ01000002.1"/>
</dbReference>
<keyword evidence="4 6" id="KW-1133">Transmembrane helix</keyword>
<feature type="transmembrane region" description="Helical" evidence="6">
    <location>
        <begin position="196"/>
        <end position="216"/>
    </location>
</feature>